<feature type="compositionally biased region" description="Low complexity" evidence="1">
    <location>
        <begin position="177"/>
        <end position="209"/>
    </location>
</feature>
<reference evidence="2 3" key="1">
    <citation type="journal article" date="2019" name="Nat. Ecol. Evol.">
        <title>Megaphylogeny resolves global patterns of mushroom evolution.</title>
        <authorList>
            <person name="Varga T."/>
            <person name="Krizsan K."/>
            <person name="Foldi C."/>
            <person name="Dima B."/>
            <person name="Sanchez-Garcia M."/>
            <person name="Sanchez-Ramirez S."/>
            <person name="Szollosi G.J."/>
            <person name="Szarkandi J.G."/>
            <person name="Papp V."/>
            <person name="Albert L."/>
            <person name="Andreopoulos W."/>
            <person name="Angelini C."/>
            <person name="Antonin V."/>
            <person name="Barry K.W."/>
            <person name="Bougher N.L."/>
            <person name="Buchanan P."/>
            <person name="Buyck B."/>
            <person name="Bense V."/>
            <person name="Catcheside P."/>
            <person name="Chovatia M."/>
            <person name="Cooper J."/>
            <person name="Damon W."/>
            <person name="Desjardin D."/>
            <person name="Finy P."/>
            <person name="Geml J."/>
            <person name="Haridas S."/>
            <person name="Hughes K."/>
            <person name="Justo A."/>
            <person name="Karasinski D."/>
            <person name="Kautmanova I."/>
            <person name="Kiss B."/>
            <person name="Kocsube S."/>
            <person name="Kotiranta H."/>
            <person name="LaButti K.M."/>
            <person name="Lechner B.E."/>
            <person name="Liimatainen K."/>
            <person name="Lipzen A."/>
            <person name="Lukacs Z."/>
            <person name="Mihaltcheva S."/>
            <person name="Morgado L.N."/>
            <person name="Niskanen T."/>
            <person name="Noordeloos M.E."/>
            <person name="Ohm R.A."/>
            <person name="Ortiz-Santana B."/>
            <person name="Ovrebo C."/>
            <person name="Racz N."/>
            <person name="Riley R."/>
            <person name="Savchenko A."/>
            <person name="Shiryaev A."/>
            <person name="Soop K."/>
            <person name="Spirin V."/>
            <person name="Szebenyi C."/>
            <person name="Tomsovsky M."/>
            <person name="Tulloss R.E."/>
            <person name="Uehling J."/>
            <person name="Grigoriev I.V."/>
            <person name="Vagvolgyi C."/>
            <person name="Papp T."/>
            <person name="Martin F.M."/>
            <person name="Miettinen O."/>
            <person name="Hibbett D.S."/>
            <person name="Nagy L.G."/>
        </authorList>
    </citation>
    <scope>NUCLEOTIDE SEQUENCE [LARGE SCALE GENOMIC DNA]</scope>
    <source>
        <strain evidence="2 3">HHB13444</strain>
    </source>
</reference>
<gene>
    <name evidence="2" type="ORF">K466DRAFT_174757</name>
</gene>
<feature type="region of interest" description="Disordered" evidence="1">
    <location>
        <begin position="1"/>
        <end position="25"/>
    </location>
</feature>
<name>A0A5C3PB12_9APHY</name>
<evidence type="ECO:0000256" key="1">
    <source>
        <dbReference type="SAM" id="MobiDB-lite"/>
    </source>
</evidence>
<dbReference type="InParanoid" id="A0A5C3PB12"/>
<protein>
    <submittedName>
        <fullName evidence="2">Uncharacterized protein</fullName>
    </submittedName>
</protein>
<keyword evidence="3" id="KW-1185">Reference proteome</keyword>
<proteinExistence type="predicted"/>
<evidence type="ECO:0000313" key="2">
    <source>
        <dbReference type="EMBL" id="TFK85818.1"/>
    </source>
</evidence>
<accession>A0A5C3PB12</accession>
<evidence type="ECO:0000313" key="3">
    <source>
        <dbReference type="Proteomes" id="UP000308197"/>
    </source>
</evidence>
<sequence>MAAARSRLHIPLPQTASTPPPLAASSSWLKCLRARARHARARLEVSQRTHRTRRTPTLAASPPKMAPAATNPSPHHTQSPSPIRPARSNSNTVSRSPSLAPDLRARRVTRHGRSDVRVRRGQLHANASARAPHPASSTPATQWPSPMQAHAAPRASPHSPPTHPPLHLQIAPRPPRVARSPPSSSLVASHCRSLSPGSLLPPSLGHPPGEAAVGNLQKQPQPLPLNRLHSAAAVREARPRVPVG</sequence>
<feature type="compositionally biased region" description="Polar residues" evidence="1">
    <location>
        <begin position="70"/>
        <end position="97"/>
    </location>
</feature>
<organism evidence="2 3">
    <name type="scientific">Polyporus arcularius HHB13444</name>
    <dbReference type="NCBI Taxonomy" id="1314778"/>
    <lineage>
        <taxon>Eukaryota</taxon>
        <taxon>Fungi</taxon>
        <taxon>Dikarya</taxon>
        <taxon>Basidiomycota</taxon>
        <taxon>Agaricomycotina</taxon>
        <taxon>Agaricomycetes</taxon>
        <taxon>Polyporales</taxon>
        <taxon>Polyporaceae</taxon>
        <taxon>Polyporus</taxon>
    </lineage>
</organism>
<feature type="compositionally biased region" description="Polar residues" evidence="1">
    <location>
        <begin position="135"/>
        <end position="145"/>
    </location>
</feature>
<dbReference type="AlphaFoldDB" id="A0A5C3PB12"/>
<dbReference type="Proteomes" id="UP000308197">
    <property type="component" value="Unassembled WGS sequence"/>
</dbReference>
<dbReference type="EMBL" id="ML211231">
    <property type="protein sequence ID" value="TFK85818.1"/>
    <property type="molecule type" value="Genomic_DNA"/>
</dbReference>
<feature type="region of interest" description="Disordered" evidence="1">
    <location>
        <begin position="38"/>
        <end position="225"/>
    </location>
</feature>
<feature type="compositionally biased region" description="Low complexity" evidence="1">
    <location>
        <begin position="11"/>
        <end position="25"/>
    </location>
</feature>